<keyword evidence="3" id="KW-1185">Reference proteome</keyword>
<dbReference type="Proteomes" id="UP001157418">
    <property type="component" value="Unassembled WGS sequence"/>
</dbReference>
<feature type="compositionally biased region" description="Low complexity" evidence="1">
    <location>
        <begin position="19"/>
        <end position="32"/>
    </location>
</feature>
<evidence type="ECO:0000313" key="3">
    <source>
        <dbReference type="Proteomes" id="UP001157418"/>
    </source>
</evidence>
<feature type="compositionally biased region" description="Polar residues" evidence="1">
    <location>
        <begin position="9"/>
        <end position="18"/>
    </location>
</feature>
<evidence type="ECO:0000256" key="1">
    <source>
        <dbReference type="SAM" id="MobiDB-lite"/>
    </source>
</evidence>
<protein>
    <submittedName>
        <fullName evidence="2">Uncharacterized protein</fullName>
    </submittedName>
</protein>
<evidence type="ECO:0000313" key="2">
    <source>
        <dbReference type="EMBL" id="CAH1445634.1"/>
    </source>
</evidence>
<sequence length="108" mass="12008">MPRTKRQQFDSIDPSNAPSTSNQNRNCQSSSQAAYRSTMLRTSSVNASSYIDNGDCNNICEFCGACFWYDERVVSASNNQRPKYMQCCKGGRVAIPFHTQLPAAIVGR</sequence>
<comment type="caution">
    <text evidence="2">The sequence shown here is derived from an EMBL/GenBank/DDBJ whole genome shotgun (WGS) entry which is preliminary data.</text>
</comment>
<dbReference type="AlphaFoldDB" id="A0AAU9P6A1"/>
<dbReference type="EMBL" id="CAKMRJ010005523">
    <property type="protein sequence ID" value="CAH1445634.1"/>
    <property type="molecule type" value="Genomic_DNA"/>
</dbReference>
<reference evidence="2 3" key="1">
    <citation type="submission" date="2022-01" db="EMBL/GenBank/DDBJ databases">
        <authorList>
            <person name="Xiong W."/>
            <person name="Schranz E."/>
        </authorList>
    </citation>
    <scope>NUCLEOTIDE SEQUENCE [LARGE SCALE GENOMIC DNA]</scope>
</reference>
<feature type="region of interest" description="Disordered" evidence="1">
    <location>
        <begin position="1"/>
        <end position="35"/>
    </location>
</feature>
<accession>A0AAU9P6A1</accession>
<gene>
    <name evidence="2" type="ORF">LVIROSA_LOCUS31387</name>
</gene>
<name>A0AAU9P6A1_9ASTR</name>
<proteinExistence type="predicted"/>
<organism evidence="2 3">
    <name type="scientific">Lactuca virosa</name>
    <dbReference type="NCBI Taxonomy" id="75947"/>
    <lineage>
        <taxon>Eukaryota</taxon>
        <taxon>Viridiplantae</taxon>
        <taxon>Streptophyta</taxon>
        <taxon>Embryophyta</taxon>
        <taxon>Tracheophyta</taxon>
        <taxon>Spermatophyta</taxon>
        <taxon>Magnoliopsida</taxon>
        <taxon>eudicotyledons</taxon>
        <taxon>Gunneridae</taxon>
        <taxon>Pentapetalae</taxon>
        <taxon>asterids</taxon>
        <taxon>campanulids</taxon>
        <taxon>Asterales</taxon>
        <taxon>Asteraceae</taxon>
        <taxon>Cichorioideae</taxon>
        <taxon>Cichorieae</taxon>
        <taxon>Lactucinae</taxon>
        <taxon>Lactuca</taxon>
    </lineage>
</organism>